<name>A0A0Y5KDU4_NEIME</name>
<sequence length="125" mass="14366">MGTLNDIKKILINVGLYQGFDLTDPKVSEEVNHETANMKWIKDYTSDGNWDNEFKEDLKNFLDYMEVCQLALNDKNFKIASNSLFMAMIYAGNLSLIFDSIKTDISTLLSAEYKKNSFSWPSLDE</sequence>
<proteinExistence type="predicted"/>
<dbReference type="AlphaFoldDB" id="A0A0Y5KDU4"/>
<dbReference type="RefSeq" id="WP_002227601.1">
    <property type="nucleotide sequence ID" value="NZ_FEPK01000044.1"/>
</dbReference>
<dbReference type="InterPro" id="IPR049276">
    <property type="entry name" value="DUF6853"/>
</dbReference>
<accession>A0A0Y5KDU4</accession>
<dbReference type="Pfam" id="PF21593">
    <property type="entry name" value="DUF6853"/>
    <property type="match status" value="1"/>
</dbReference>
<dbReference type="Proteomes" id="UP000283829">
    <property type="component" value="Unassembled WGS sequence"/>
</dbReference>
<dbReference type="Gene3D" id="6.10.290.10">
    <property type="match status" value="1"/>
</dbReference>
<protein>
    <submittedName>
        <fullName evidence="1">Uncharacterized protein</fullName>
    </submittedName>
</protein>
<comment type="caution">
    <text evidence="1">The sequence shown here is derived from an EMBL/GenBank/DDBJ whole genome shotgun (WGS) entry which is preliminary data.</text>
</comment>
<gene>
    <name evidence="1" type="ORF">COI09_12545</name>
</gene>
<reference evidence="1 2" key="1">
    <citation type="submission" date="2017-09" db="EMBL/GenBank/DDBJ databases">
        <title>Phenotypic and genotypic characterization of Colombian isolates of Neisseria meningitidis recovered from invasive disease.</title>
        <authorList>
            <person name="Duarte C."/>
            <person name="Gabastou J.M."/>
            <person name="Moreno J."/>
        </authorList>
    </citation>
    <scope>NUCLEOTIDE SEQUENCE [LARGE SCALE GENOMIC DNA]</scope>
    <source>
        <strain evidence="1 2">INS-Nm1124</strain>
    </source>
</reference>
<organism evidence="1 2">
    <name type="scientific">Neisseria meningitidis</name>
    <dbReference type="NCBI Taxonomy" id="487"/>
    <lineage>
        <taxon>Bacteria</taxon>
        <taxon>Pseudomonadati</taxon>
        <taxon>Pseudomonadota</taxon>
        <taxon>Betaproteobacteria</taxon>
        <taxon>Neisseriales</taxon>
        <taxon>Neisseriaceae</taxon>
        <taxon>Neisseria</taxon>
    </lineage>
</organism>
<evidence type="ECO:0000313" key="2">
    <source>
        <dbReference type="Proteomes" id="UP000283829"/>
    </source>
</evidence>
<evidence type="ECO:0000313" key="1">
    <source>
        <dbReference type="EMBL" id="RQJ63514.1"/>
    </source>
</evidence>
<dbReference type="EMBL" id="NWXB01000051">
    <property type="protein sequence ID" value="RQJ63514.1"/>
    <property type="molecule type" value="Genomic_DNA"/>
</dbReference>